<comment type="caution">
    <text evidence="2">The sequence shown here is derived from an EMBL/GenBank/DDBJ whole genome shotgun (WGS) entry which is preliminary data.</text>
</comment>
<protein>
    <submittedName>
        <fullName evidence="2">Uncharacterized protein</fullName>
    </submittedName>
</protein>
<organism evidence="2 3">
    <name type="scientific">Tigriopus californicus</name>
    <name type="common">Marine copepod</name>
    <dbReference type="NCBI Taxonomy" id="6832"/>
    <lineage>
        <taxon>Eukaryota</taxon>
        <taxon>Metazoa</taxon>
        <taxon>Ecdysozoa</taxon>
        <taxon>Arthropoda</taxon>
        <taxon>Crustacea</taxon>
        <taxon>Multicrustacea</taxon>
        <taxon>Hexanauplia</taxon>
        <taxon>Copepoda</taxon>
        <taxon>Harpacticoida</taxon>
        <taxon>Harpacticidae</taxon>
        <taxon>Tigriopus</taxon>
    </lineage>
</organism>
<proteinExistence type="predicted"/>
<feature type="compositionally biased region" description="Low complexity" evidence="1">
    <location>
        <begin position="90"/>
        <end position="102"/>
    </location>
</feature>
<evidence type="ECO:0000313" key="2">
    <source>
        <dbReference type="EMBL" id="TRY75420.1"/>
    </source>
</evidence>
<feature type="region of interest" description="Disordered" evidence="1">
    <location>
        <begin position="52"/>
        <end position="109"/>
    </location>
</feature>
<reference evidence="2 3" key="1">
    <citation type="journal article" date="2018" name="Nat. Ecol. Evol.">
        <title>Genomic signatures of mitonuclear coevolution across populations of Tigriopus californicus.</title>
        <authorList>
            <person name="Barreto F.S."/>
            <person name="Watson E.T."/>
            <person name="Lima T.G."/>
            <person name="Willett C.S."/>
            <person name="Edmands S."/>
            <person name="Li W."/>
            <person name="Burton R.S."/>
        </authorList>
    </citation>
    <scope>NUCLEOTIDE SEQUENCE [LARGE SCALE GENOMIC DNA]</scope>
    <source>
        <strain evidence="2 3">San Diego</strain>
    </source>
</reference>
<accession>A0A553PCN1</accession>
<evidence type="ECO:0000256" key="1">
    <source>
        <dbReference type="SAM" id="MobiDB-lite"/>
    </source>
</evidence>
<keyword evidence="3" id="KW-1185">Reference proteome</keyword>
<dbReference type="Proteomes" id="UP000318571">
    <property type="component" value="Chromosome 2"/>
</dbReference>
<dbReference type="OMA" id="WGRIENT"/>
<dbReference type="AlphaFoldDB" id="A0A553PCN1"/>
<name>A0A553PCN1_TIGCA</name>
<evidence type="ECO:0000313" key="3">
    <source>
        <dbReference type="Proteomes" id="UP000318571"/>
    </source>
</evidence>
<gene>
    <name evidence="2" type="ORF">TCAL_16797</name>
</gene>
<sequence>MTGPMRWRTLSRACFSVHWGRIENTAWGSREPDSGVRKRLENTGIGALDCTDPHLLEGGQGSQDGASDPDGVLPLRGRDDLDLDGGQGSQDGASDPDGVLPLRGRDDLDLDGGRGQGRDLLLHTISDTGVHGGAAGHDGVGVQVLTDVHVALHDRVVGGLVDAAGFHAQERGLEEGLGGAEALVADGDDLAVGQLVGLLQGGGGGGCGHFLLKVQGHVAELLLDVAHDLALGGGGERVPTLGQDLHEVVGELATGQVQTEDGVGQSVTLIDGHGVGHTIAGVHHDTGGTTGGVQREHGLDGHVHGGHVEGLEHDLRHLLAIGLGVEGSLCQEDGLLLGGHTQLVVEGVMPDLLHVVPVGDDAVLHGVLQGQDTTLGLGLVAHIGVLLSHTDHHTL</sequence>
<dbReference type="EMBL" id="VCGU01000005">
    <property type="protein sequence ID" value="TRY75420.1"/>
    <property type="molecule type" value="Genomic_DNA"/>
</dbReference>